<dbReference type="KEGG" id="mhe:MHC_04855"/>
<dbReference type="Proteomes" id="UP000009135">
    <property type="component" value="Chromosome"/>
</dbReference>
<evidence type="ECO:0000313" key="2">
    <source>
        <dbReference type="Proteomes" id="UP000009135"/>
    </source>
</evidence>
<gene>
    <name evidence="1" type="ordered locus">MHC_04855</name>
</gene>
<name>H6N855_MYCHN</name>
<sequence>MSISLTKVAIGLGSVSGVAGLGYLSSSYLIPAKDKKVSIFKLFKEQGRTLLTKGENIEQWNSRWKSYVEGGKNIWNLKDYESTKANTTTASESFIDKCISNSQIEVSGMEDPLYQQVVEHCSKEFKISELVNRNSGFTALSTDGSSDEEAWKSAWQSYLDDNANSNPWELSKSNWDSVKANRTSLPSDFKSKCKSKADETAFWEKDSKFLNFTRWCSKPH</sequence>
<proteinExistence type="predicted"/>
<organism evidence="1 2">
    <name type="scientific">Mycoplasma haemocanis (strain Illinois)</name>
    <dbReference type="NCBI Taxonomy" id="1111676"/>
    <lineage>
        <taxon>Bacteria</taxon>
        <taxon>Bacillati</taxon>
        <taxon>Mycoplasmatota</taxon>
        <taxon>Mollicutes</taxon>
        <taxon>Mycoplasmataceae</taxon>
        <taxon>Mycoplasma</taxon>
    </lineage>
</organism>
<dbReference type="OrthoDB" id="9827740at2"/>
<dbReference type="AlphaFoldDB" id="H6N855"/>
<keyword evidence="2" id="KW-1185">Reference proteome</keyword>
<dbReference type="HOGENOM" id="CLU_098620_0_0_14"/>
<protein>
    <submittedName>
        <fullName evidence="1">Uncharacterized protein</fullName>
    </submittedName>
</protein>
<dbReference type="EMBL" id="CP003199">
    <property type="protein sequence ID" value="AEW45827.1"/>
    <property type="molecule type" value="Genomic_DNA"/>
</dbReference>
<dbReference type="STRING" id="1111676.MHC_04855"/>
<evidence type="ECO:0000313" key="1">
    <source>
        <dbReference type="EMBL" id="AEW45827.1"/>
    </source>
</evidence>
<accession>H6N855</accession>
<reference evidence="1 2" key="1">
    <citation type="journal article" date="2012" name="J. Bacteriol.">
        <title>Complete genome sequence of Mycoplasma haemocanis strain Illinois.</title>
        <authorList>
            <person name="do Nascimento N.C."/>
            <person name="Guimaraes A.M."/>
            <person name="Santos A.P."/>
            <person name="Sanmiguel P.J."/>
            <person name="Messick J.B."/>
        </authorList>
    </citation>
    <scope>NUCLEOTIDE SEQUENCE [LARGE SCALE GENOMIC DNA]</scope>
    <source>
        <strain evidence="1 2">Illinois</strain>
    </source>
</reference>